<dbReference type="InterPro" id="IPR029068">
    <property type="entry name" value="Glyas_Bleomycin-R_OHBP_Dase"/>
</dbReference>
<dbReference type="InterPro" id="IPR037523">
    <property type="entry name" value="VOC_core"/>
</dbReference>
<evidence type="ECO:0000259" key="1">
    <source>
        <dbReference type="PROSITE" id="PS51819"/>
    </source>
</evidence>
<feature type="domain" description="VOC" evidence="1">
    <location>
        <begin position="33"/>
        <end position="155"/>
    </location>
</feature>
<organism evidence="2 3">
    <name type="scientific">Devosia algicola</name>
    <dbReference type="NCBI Taxonomy" id="3026418"/>
    <lineage>
        <taxon>Bacteria</taxon>
        <taxon>Pseudomonadati</taxon>
        <taxon>Pseudomonadota</taxon>
        <taxon>Alphaproteobacteria</taxon>
        <taxon>Hyphomicrobiales</taxon>
        <taxon>Devosiaceae</taxon>
        <taxon>Devosia</taxon>
    </lineage>
</organism>
<keyword evidence="3" id="KW-1185">Reference proteome</keyword>
<dbReference type="Gene3D" id="3.10.180.10">
    <property type="entry name" value="2,3-Dihydroxybiphenyl 1,2-Dioxygenase, domain 1"/>
    <property type="match status" value="1"/>
</dbReference>
<protein>
    <submittedName>
        <fullName evidence="2">VOC family protein</fullName>
    </submittedName>
</protein>
<reference evidence="2 3" key="1">
    <citation type="submission" date="2023-02" db="EMBL/GenBank/DDBJ databases">
        <title>Devosia algicola sp. nov., isolated from the phycosphere of marine algae.</title>
        <authorList>
            <person name="Kim J.M."/>
            <person name="Lee J.K."/>
            <person name="Choi B.J."/>
            <person name="Bayburt H."/>
            <person name="Jeon C.O."/>
        </authorList>
    </citation>
    <scope>NUCLEOTIDE SEQUENCE [LARGE SCALE GENOMIC DNA]</scope>
    <source>
        <strain evidence="2 3">G20-9</strain>
    </source>
</reference>
<dbReference type="PROSITE" id="PS51819">
    <property type="entry name" value="VOC"/>
    <property type="match status" value="1"/>
</dbReference>
<evidence type="ECO:0000313" key="2">
    <source>
        <dbReference type="EMBL" id="WDR01386.1"/>
    </source>
</evidence>
<evidence type="ECO:0000313" key="3">
    <source>
        <dbReference type="Proteomes" id="UP001220530"/>
    </source>
</evidence>
<name>A0ABY7YJE6_9HYPH</name>
<dbReference type="EMBL" id="CP118246">
    <property type="protein sequence ID" value="WDR01386.1"/>
    <property type="molecule type" value="Genomic_DNA"/>
</dbReference>
<dbReference type="SUPFAM" id="SSF54593">
    <property type="entry name" value="Glyoxalase/Bleomycin resistance protein/Dihydroxybiphenyl dioxygenase"/>
    <property type="match status" value="1"/>
</dbReference>
<dbReference type="Pfam" id="PF00903">
    <property type="entry name" value="Glyoxalase"/>
    <property type="match status" value="1"/>
</dbReference>
<proteinExistence type="predicted"/>
<dbReference type="InterPro" id="IPR004360">
    <property type="entry name" value="Glyas_Fos-R_dOase_dom"/>
</dbReference>
<sequence>MLLHTKIDQMREKEVLGLTNTVEELQQQNRAHTRLRLELFVDDLAASQRFYTEVLGFSALPGQAGPYISLQRDGAIVALNDRNSLPTGHPVQLNAGGQLGKGIEIVLELVDIEAAYRAVMESGWPISSPLQAQSWGLNDFRVADPDGYYLRLSSAKS</sequence>
<dbReference type="RefSeq" id="WP_282217797.1">
    <property type="nucleotide sequence ID" value="NZ_CP118246.1"/>
</dbReference>
<dbReference type="PANTHER" id="PTHR36503">
    <property type="entry name" value="BLR2520 PROTEIN"/>
    <property type="match status" value="1"/>
</dbReference>
<gene>
    <name evidence="2" type="ORF">PSQ19_11210</name>
</gene>
<dbReference type="Proteomes" id="UP001220530">
    <property type="component" value="Chromosome"/>
</dbReference>
<accession>A0ABY7YJE6</accession>
<dbReference type="PANTHER" id="PTHR36503:SF1">
    <property type="entry name" value="BLR2520 PROTEIN"/>
    <property type="match status" value="1"/>
</dbReference>